<evidence type="ECO:0000256" key="4">
    <source>
        <dbReference type="ARBA" id="ARBA00022679"/>
    </source>
</evidence>
<dbReference type="eggNOG" id="COG1793">
    <property type="taxonomic scope" value="Bacteria"/>
</dbReference>
<comment type="caution">
    <text evidence="25">The sequence shown here is derived from an EMBL/GenBank/DDBJ whole genome shotgun (WGS) entry which is preliminary data.</text>
</comment>
<dbReference type="GO" id="GO:0005524">
    <property type="term" value="F:ATP binding"/>
    <property type="evidence" value="ECO:0007669"/>
    <property type="project" value="UniProtKB-KW"/>
</dbReference>
<keyword evidence="8" id="KW-0547">Nucleotide-binding</keyword>
<dbReference type="Pfam" id="PF04679">
    <property type="entry name" value="DNA_ligase_A_C"/>
    <property type="match status" value="1"/>
</dbReference>
<dbReference type="InterPro" id="IPR033649">
    <property type="entry name" value="MtLigD_Pol-like"/>
</dbReference>
<evidence type="ECO:0000256" key="6">
    <source>
        <dbReference type="ARBA" id="ARBA00022722"/>
    </source>
</evidence>
<evidence type="ECO:0000313" key="25">
    <source>
        <dbReference type="EMBL" id="GAB06260.1"/>
    </source>
</evidence>
<evidence type="ECO:0000256" key="17">
    <source>
        <dbReference type="ARBA" id="ARBA00023211"/>
    </source>
</evidence>
<keyword evidence="17" id="KW-0464">Manganese</keyword>
<keyword evidence="26" id="KW-1185">Reference proteome</keyword>
<evidence type="ECO:0000256" key="7">
    <source>
        <dbReference type="ARBA" id="ARBA00022723"/>
    </source>
</evidence>
<dbReference type="EC" id="6.5.1.1" evidence="2"/>
<dbReference type="InterPro" id="IPR012310">
    <property type="entry name" value="DNA_ligase_ATP-dep_cent"/>
</dbReference>
<dbReference type="GO" id="GO:0006310">
    <property type="term" value="P:DNA recombination"/>
    <property type="evidence" value="ECO:0007669"/>
    <property type="project" value="UniProtKB-KW"/>
</dbReference>
<dbReference type="SUPFAM" id="SSF56091">
    <property type="entry name" value="DNA ligase/mRNA capping enzyme, catalytic domain"/>
    <property type="match status" value="1"/>
</dbReference>
<dbReference type="STRING" id="1075090.GOAMR_50_00320"/>
<dbReference type="CDD" id="cd07906">
    <property type="entry name" value="Adenylation_DNA_ligase_LigD_LigC"/>
    <property type="match status" value="1"/>
</dbReference>
<evidence type="ECO:0000256" key="20">
    <source>
        <dbReference type="ARBA" id="ARBA00034003"/>
    </source>
</evidence>
<feature type="domain" description="ATP-dependent DNA ligase family profile" evidence="24">
    <location>
        <begin position="618"/>
        <end position="744"/>
    </location>
</feature>
<evidence type="ECO:0000256" key="15">
    <source>
        <dbReference type="ARBA" id="ARBA00023172"/>
    </source>
</evidence>
<dbReference type="GO" id="GO:0003910">
    <property type="term" value="F:DNA ligase (ATP) activity"/>
    <property type="evidence" value="ECO:0007669"/>
    <property type="project" value="UniProtKB-EC"/>
</dbReference>
<proteinExistence type="inferred from homology"/>
<keyword evidence="18" id="KW-0511">Multifunctional enzyme</keyword>
<dbReference type="PROSITE" id="PS50160">
    <property type="entry name" value="DNA_LIGASE_A3"/>
    <property type="match status" value="1"/>
</dbReference>
<dbReference type="CDD" id="cd04863">
    <property type="entry name" value="MtLigD_Pol_like"/>
    <property type="match status" value="1"/>
</dbReference>
<dbReference type="EMBL" id="BAED01000050">
    <property type="protein sequence ID" value="GAB06260.1"/>
    <property type="molecule type" value="Genomic_DNA"/>
</dbReference>
<evidence type="ECO:0000256" key="21">
    <source>
        <dbReference type="ARBA" id="ARBA00049981"/>
    </source>
</evidence>
<evidence type="ECO:0000256" key="18">
    <source>
        <dbReference type="ARBA" id="ARBA00023268"/>
    </source>
</evidence>
<keyword evidence="4" id="KW-0808">Transferase</keyword>
<dbReference type="InterPro" id="IPR012309">
    <property type="entry name" value="DNA_ligase_ATP-dep_C"/>
</dbReference>
<organism evidence="25 26">
    <name type="scientific">Gordonia amarae NBRC 15530</name>
    <dbReference type="NCBI Taxonomy" id="1075090"/>
    <lineage>
        <taxon>Bacteria</taxon>
        <taxon>Bacillati</taxon>
        <taxon>Actinomycetota</taxon>
        <taxon>Actinomycetes</taxon>
        <taxon>Mycobacteriales</taxon>
        <taxon>Gordoniaceae</taxon>
        <taxon>Gordonia</taxon>
    </lineage>
</organism>
<dbReference type="NCBIfam" id="NF007210">
    <property type="entry name" value="PRK09632.1"/>
    <property type="match status" value="1"/>
</dbReference>
<keyword evidence="7" id="KW-0479">Metal-binding</keyword>
<dbReference type="RefSeq" id="WP_005188930.1">
    <property type="nucleotide sequence ID" value="NZ_BAED01000050.1"/>
</dbReference>
<protein>
    <recommendedName>
        <fullName evidence="2">DNA ligase (ATP)</fullName>
        <ecNumber evidence="2">6.5.1.1</ecNumber>
    </recommendedName>
    <alternativeName>
        <fullName evidence="19">NHEJ DNA polymerase</fullName>
    </alternativeName>
</protein>
<comment type="similarity">
    <text evidence="21">In the C-terminal section; belongs to the ATP-dependent DNA ligase family.</text>
</comment>
<keyword evidence="16" id="KW-0234">DNA repair</keyword>
<keyword evidence="9" id="KW-0227">DNA damage</keyword>
<evidence type="ECO:0000256" key="10">
    <source>
        <dbReference type="ARBA" id="ARBA00022801"/>
    </source>
</evidence>
<evidence type="ECO:0000256" key="1">
    <source>
        <dbReference type="ARBA" id="ARBA00001936"/>
    </source>
</evidence>
<evidence type="ECO:0000256" key="16">
    <source>
        <dbReference type="ARBA" id="ARBA00023204"/>
    </source>
</evidence>
<evidence type="ECO:0000313" key="26">
    <source>
        <dbReference type="Proteomes" id="UP000006023"/>
    </source>
</evidence>
<sequence length="831" mass="92658">MDLMAGDTLDIDGRTIAVTNLAKVLYPLVPPDVAGTRKFEVIDYYNRIADVLLPHVRGRIITRKRWPGGVGSAAFFEKHLPEGAPAWLPRYTVEHSQRSITYAMADDRAALVWLAQMAALELHVPQWRVPVADEPITATRLVLDLDPGPGVPLHECAQVALLIRQMLDAAGLRSFPVTSGGKGIHVYARLDRPVSPDSARTVAKQIATGLAAAYPDTITASMAKNVREHRVFIDWSQNSGSKTTLAPYSLRGRERPWVAAPRTWSELSEPDLRQLLYTEVLDRVEESGDLLAGLDEPLPSHGVSRLVADAPHTSTGEGDAGKGEIGERGTGEVNSSPTSVDDNTPPPPVEVRGTSLETSQAENVADLSEYRSKRDETKTPEPFGDDTHRRTAREGPIFVIQEHHARRLHYDFRLEHDGVLVSWAVPKNLPTDHDQNRLAVQTEDHPLDYAEFSGDIPAGEYGGGHVEIWDSGTYELEKWRDKEIIVRLRGRKLQGRYVLIKTGEKNWLAHLMHDEPRPIKADLRDPRPMLAVDEPIDGLDARDWAFEGKWDGYRVLVRSVGGEFRLSSRSGLDMTADFPELRGIVDELGLLDVVLDGEVVAIDSSGRTNFTILASRSTTAEPYRLRLLLFDVLYLNGKQLLDVPWSQRRQLLEELAPLFRSSPYTEVPALLDGSGADAVAHSREHNYEGVVAKLRTSVYQQGRRSTQWRKHKNWNDIEVVIGGWRPGRGNRADTIGSLLLGLPEETGLRYVGRVGTGFTDAQLRVLADELKPLEIRMCPFIDSIDRPVASTATWVLPKLVGEVRFMDWTSTGHLRHPSWRGIRRDKLPGDL</sequence>
<gene>
    <name evidence="25" type="primary">ligD</name>
    <name evidence="25" type="ORF">GOAMR_50_00320</name>
</gene>
<keyword evidence="14" id="KW-0238">DNA-binding</keyword>
<evidence type="ECO:0000256" key="9">
    <source>
        <dbReference type="ARBA" id="ARBA00022763"/>
    </source>
</evidence>
<dbReference type="Gene3D" id="3.90.920.10">
    <property type="entry name" value="DNA primase, PRIM domain"/>
    <property type="match status" value="1"/>
</dbReference>
<evidence type="ECO:0000256" key="2">
    <source>
        <dbReference type="ARBA" id="ARBA00012727"/>
    </source>
</evidence>
<evidence type="ECO:0000259" key="24">
    <source>
        <dbReference type="PROSITE" id="PS50160"/>
    </source>
</evidence>
<comment type="catalytic activity">
    <reaction evidence="20">
        <text>ATP + (deoxyribonucleotide)n-3'-hydroxyl + 5'-phospho-(deoxyribonucleotide)m = (deoxyribonucleotide)n+m + AMP + diphosphate.</text>
        <dbReference type="EC" id="6.5.1.1"/>
    </reaction>
</comment>
<feature type="compositionally biased region" description="Basic and acidic residues" evidence="23">
    <location>
        <begin position="319"/>
        <end position="330"/>
    </location>
</feature>
<dbReference type="Gene3D" id="3.30.470.30">
    <property type="entry name" value="DNA ligase/mRNA capping enzyme"/>
    <property type="match status" value="1"/>
</dbReference>
<dbReference type="Pfam" id="PF01068">
    <property type="entry name" value="DNA_ligase_A_M"/>
    <property type="match status" value="1"/>
</dbReference>
<reference evidence="25 26" key="1">
    <citation type="submission" date="2011-11" db="EMBL/GenBank/DDBJ databases">
        <title>Whole genome shotgun sequence of Gordonia amarae NBRC 15530.</title>
        <authorList>
            <person name="Takarada H."/>
            <person name="Hosoyama A."/>
            <person name="Tsuchikane K."/>
            <person name="Katsumata H."/>
            <person name="Yamazaki S."/>
            <person name="Fujita N."/>
        </authorList>
    </citation>
    <scope>NUCLEOTIDE SEQUENCE [LARGE SCALE GENOMIC DNA]</scope>
    <source>
        <strain evidence="25 26">NBRC 15530</strain>
    </source>
</reference>
<dbReference type="NCBIfam" id="TIGR02777">
    <property type="entry name" value="LigD_PE_dom"/>
    <property type="match status" value="1"/>
</dbReference>
<evidence type="ECO:0000256" key="8">
    <source>
        <dbReference type="ARBA" id="ARBA00022741"/>
    </source>
</evidence>
<dbReference type="InterPro" id="IPR012340">
    <property type="entry name" value="NA-bd_OB-fold"/>
</dbReference>
<evidence type="ECO:0000256" key="22">
    <source>
        <dbReference type="ARBA" id="ARBA00049990"/>
    </source>
</evidence>
<dbReference type="Gene3D" id="2.40.50.140">
    <property type="entry name" value="Nucleic acid-binding proteins"/>
    <property type="match status" value="1"/>
</dbReference>
<feature type="compositionally biased region" description="Basic and acidic residues" evidence="23">
    <location>
        <begin position="368"/>
        <end position="392"/>
    </location>
</feature>
<dbReference type="InterPro" id="IPR014144">
    <property type="entry name" value="LigD_PE_domain"/>
</dbReference>
<dbReference type="GO" id="GO:0046872">
    <property type="term" value="F:metal ion binding"/>
    <property type="evidence" value="ECO:0007669"/>
    <property type="project" value="UniProtKB-KW"/>
</dbReference>
<dbReference type="GO" id="GO:0004527">
    <property type="term" value="F:exonuclease activity"/>
    <property type="evidence" value="ECO:0007669"/>
    <property type="project" value="UniProtKB-KW"/>
</dbReference>
<dbReference type="CDD" id="cd07971">
    <property type="entry name" value="OBF_DNA_ligase_LigD"/>
    <property type="match status" value="1"/>
</dbReference>
<dbReference type="InterPro" id="IPR014146">
    <property type="entry name" value="LigD_ligase_dom"/>
</dbReference>
<dbReference type="GO" id="GO:0003887">
    <property type="term" value="F:DNA-directed DNA polymerase activity"/>
    <property type="evidence" value="ECO:0007669"/>
    <property type="project" value="UniProtKB-KW"/>
</dbReference>
<dbReference type="InterPro" id="IPR014145">
    <property type="entry name" value="LigD_pol_dom"/>
</dbReference>
<dbReference type="GO" id="GO:0003677">
    <property type="term" value="F:DNA binding"/>
    <property type="evidence" value="ECO:0007669"/>
    <property type="project" value="UniProtKB-KW"/>
</dbReference>
<evidence type="ECO:0000256" key="11">
    <source>
        <dbReference type="ARBA" id="ARBA00022839"/>
    </source>
</evidence>
<keyword evidence="6" id="KW-0540">Nuclease</keyword>
<dbReference type="eggNOG" id="COG3285">
    <property type="taxonomic scope" value="Bacteria"/>
</dbReference>
<feature type="region of interest" description="Disordered" evidence="23">
    <location>
        <begin position="309"/>
        <end position="392"/>
    </location>
</feature>
<keyword evidence="12" id="KW-0067">ATP-binding</keyword>
<keyword evidence="5" id="KW-0548">Nucleotidyltransferase</keyword>
<keyword evidence="3 25" id="KW-0436">Ligase</keyword>
<dbReference type="NCBIfam" id="TIGR02778">
    <property type="entry name" value="ligD_pol"/>
    <property type="match status" value="1"/>
</dbReference>
<dbReference type="AlphaFoldDB" id="G7GRN5"/>
<dbReference type="PANTHER" id="PTHR42705">
    <property type="entry name" value="BIFUNCTIONAL NON-HOMOLOGOUS END JOINING PROTEIN LIGD"/>
    <property type="match status" value="1"/>
</dbReference>
<name>G7GRN5_9ACTN</name>
<dbReference type="Gene3D" id="3.30.1490.70">
    <property type="match status" value="1"/>
</dbReference>
<dbReference type="InterPro" id="IPR052171">
    <property type="entry name" value="NHEJ_LigD"/>
</dbReference>
<keyword evidence="13" id="KW-0239">DNA-directed DNA polymerase</keyword>
<dbReference type="PANTHER" id="PTHR42705:SF2">
    <property type="entry name" value="BIFUNCTIONAL NON-HOMOLOGOUS END JOINING PROTEIN LIGD"/>
    <property type="match status" value="1"/>
</dbReference>
<evidence type="ECO:0000256" key="13">
    <source>
        <dbReference type="ARBA" id="ARBA00022932"/>
    </source>
</evidence>
<dbReference type="Pfam" id="PF13298">
    <property type="entry name" value="LigD_N"/>
    <property type="match status" value="1"/>
</dbReference>
<keyword evidence="15" id="KW-0233">DNA recombination</keyword>
<evidence type="ECO:0000256" key="12">
    <source>
        <dbReference type="ARBA" id="ARBA00022840"/>
    </source>
</evidence>
<evidence type="ECO:0000256" key="19">
    <source>
        <dbReference type="ARBA" id="ARBA00029943"/>
    </source>
</evidence>
<dbReference type="Proteomes" id="UP000006023">
    <property type="component" value="Unassembled WGS sequence"/>
</dbReference>
<dbReference type="NCBIfam" id="TIGR02779">
    <property type="entry name" value="NHEJ_ligase_lig"/>
    <property type="match status" value="1"/>
</dbReference>
<feature type="compositionally biased region" description="Polar residues" evidence="23">
    <location>
        <begin position="332"/>
        <end position="342"/>
    </location>
</feature>
<keyword evidence="11" id="KW-0269">Exonuclease</keyword>
<comment type="cofactor">
    <cofactor evidence="1">
        <name>Mn(2+)</name>
        <dbReference type="ChEBI" id="CHEBI:29035"/>
    </cofactor>
</comment>
<comment type="similarity">
    <text evidence="22">In the N-terminal section; belongs to the LigD polymerase family.</text>
</comment>
<evidence type="ECO:0000256" key="3">
    <source>
        <dbReference type="ARBA" id="ARBA00022598"/>
    </source>
</evidence>
<dbReference type="GO" id="GO:0006281">
    <property type="term" value="P:DNA repair"/>
    <property type="evidence" value="ECO:0007669"/>
    <property type="project" value="UniProtKB-KW"/>
</dbReference>
<keyword evidence="10" id="KW-0378">Hydrolase</keyword>
<dbReference type="Pfam" id="PF21686">
    <property type="entry name" value="LigD_Prim-Pol"/>
    <property type="match status" value="1"/>
</dbReference>
<dbReference type="SUPFAM" id="SSF50249">
    <property type="entry name" value="Nucleic acid-binding proteins"/>
    <property type="match status" value="1"/>
</dbReference>
<evidence type="ECO:0000256" key="14">
    <source>
        <dbReference type="ARBA" id="ARBA00023125"/>
    </source>
</evidence>
<accession>G7GRN5</accession>
<evidence type="ECO:0000256" key="5">
    <source>
        <dbReference type="ARBA" id="ARBA00022695"/>
    </source>
</evidence>
<evidence type="ECO:0000256" key="23">
    <source>
        <dbReference type="SAM" id="MobiDB-lite"/>
    </source>
</evidence>